<dbReference type="Pfam" id="PF03081">
    <property type="entry name" value="Exo70_C"/>
    <property type="match status" value="1"/>
</dbReference>
<feature type="region of interest" description="Disordered" evidence="4">
    <location>
        <begin position="1"/>
        <end position="25"/>
    </location>
</feature>
<keyword evidence="3" id="KW-0653">Protein transport</keyword>
<dbReference type="AlphaFoldDB" id="A0A2G9HIQ2"/>
<name>A0A2G9HIQ2_9LAMI</name>
<dbReference type="GO" id="GO:0006887">
    <property type="term" value="P:exocytosis"/>
    <property type="evidence" value="ECO:0007669"/>
    <property type="project" value="UniProtKB-KW"/>
</dbReference>
<sequence length="654" mass="74922">MEENPPHKNNSLSKFSNSSVSLDSDKCNDHDAKHCENGDQISEDVDQFINVLSAIDDKSSGLSEVPDFIDTFSKIVEARITGYTSGEINRKFGKMAEEDSFFMESVRRISKLTNALGEFPSDKSINSSLNQTSVALQRAMAFLEEEFRTLLEDSGNDLDHSENFHKFSSFNSKNQQDNSNRCVIQREMDSGESDAYPAYSPETVTKLREIATTMISAGYETECCQVYYISRRTAIRNQMIKLECEISLNMDEVAKMLWETMETEISRWINAVKTCSETIFPGEKRLGESIFSGYPQIHRKMLSNIMRIVVIQLLDFAEATSMAKRSAEKLFKYLDMYEALQNLIPVISVESHSDELMSEVAAAVDRIGDSASSIFCDLENSIESDAARTPVPGGAVHPLTRYVMNYLKYACEYKDTLEKIFGKQTDLNKKCIPITKDLTSQELEKESESPHNFEALDNMTPFSIQVVTAMDLLDTNLDRKSKLYKDLSLRYVFLMNNGRYILQKVKGSTEIRQVMGDTWCRRRSTVVRKYHKNYQRETWNRVLQCLNHDGLMVNGKVNKQLLKERFKIFTTIFEEIHRTQSTWVVSDEQLQSELRISISAVLIPAYRSFVGRFRQYLDSGKQADKYIKYQPEDVEALIEGLFEGNTTSMARRRT</sequence>
<dbReference type="GO" id="GO:0015031">
    <property type="term" value="P:protein transport"/>
    <property type="evidence" value="ECO:0007669"/>
    <property type="project" value="UniProtKB-KW"/>
</dbReference>
<dbReference type="Gene3D" id="1.20.1280.170">
    <property type="entry name" value="Exocyst complex component Exo70"/>
    <property type="match status" value="1"/>
</dbReference>
<dbReference type="OrthoDB" id="1922221at2759"/>
<protein>
    <recommendedName>
        <fullName evidence="3">Exocyst subunit Exo70 family protein</fullName>
    </recommendedName>
</protein>
<evidence type="ECO:0000313" key="6">
    <source>
        <dbReference type="EMBL" id="PIN17170.1"/>
    </source>
</evidence>
<evidence type="ECO:0000313" key="7">
    <source>
        <dbReference type="Proteomes" id="UP000231279"/>
    </source>
</evidence>
<keyword evidence="7" id="KW-1185">Reference proteome</keyword>
<organism evidence="6 7">
    <name type="scientific">Handroanthus impetiginosus</name>
    <dbReference type="NCBI Taxonomy" id="429701"/>
    <lineage>
        <taxon>Eukaryota</taxon>
        <taxon>Viridiplantae</taxon>
        <taxon>Streptophyta</taxon>
        <taxon>Embryophyta</taxon>
        <taxon>Tracheophyta</taxon>
        <taxon>Spermatophyta</taxon>
        <taxon>Magnoliopsida</taxon>
        <taxon>eudicotyledons</taxon>
        <taxon>Gunneridae</taxon>
        <taxon>Pentapetalae</taxon>
        <taxon>asterids</taxon>
        <taxon>lamiids</taxon>
        <taxon>Lamiales</taxon>
        <taxon>Bignoniaceae</taxon>
        <taxon>Crescentiina</taxon>
        <taxon>Tabebuia alliance</taxon>
        <taxon>Handroanthus</taxon>
    </lineage>
</organism>
<evidence type="ECO:0000256" key="3">
    <source>
        <dbReference type="RuleBase" id="RU365026"/>
    </source>
</evidence>
<dbReference type="SUPFAM" id="SSF74788">
    <property type="entry name" value="Cullin repeat-like"/>
    <property type="match status" value="1"/>
</dbReference>
<dbReference type="GO" id="GO:0005546">
    <property type="term" value="F:phosphatidylinositol-4,5-bisphosphate binding"/>
    <property type="evidence" value="ECO:0007669"/>
    <property type="project" value="InterPro"/>
</dbReference>
<dbReference type="Pfam" id="PF20669">
    <property type="entry name" value="Exo70_N"/>
    <property type="match status" value="1"/>
</dbReference>
<keyword evidence="3" id="KW-0268">Exocytosis</keyword>
<feature type="domain" description="Exocyst complex subunit Exo70 C-terminal" evidence="5">
    <location>
        <begin position="266"/>
        <end position="639"/>
    </location>
</feature>
<dbReference type="Proteomes" id="UP000231279">
    <property type="component" value="Unassembled WGS sequence"/>
</dbReference>
<evidence type="ECO:0000256" key="2">
    <source>
        <dbReference type="ARBA" id="ARBA00022448"/>
    </source>
</evidence>
<dbReference type="PANTHER" id="PTHR12542:SF176">
    <property type="entry name" value="EXOCYST SUBUNIT EXO70 FAMILY PROTEIN"/>
    <property type="match status" value="1"/>
</dbReference>
<dbReference type="InterPro" id="IPR004140">
    <property type="entry name" value="Exo70"/>
</dbReference>
<dbReference type="InterPro" id="IPR046364">
    <property type="entry name" value="Exo70_C"/>
</dbReference>
<comment type="function">
    <text evidence="3">Component of the exocyst complex.</text>
</comment>
<feature type="compositionally biased region" description="Low complexity" evidence="4">
    <location>
        <begin position="8"/>
        <end position="22"/>
    </location>
</feature>
<gene>
    <name evidence="6" type="ORF">CDL12_10171</name>
</gene>
<evidence type="ECO:0000256" key="1">
    <source>
        <dbReference type="ARBA" id="ARBA00006756"/>
    </source>
</evidence>
<accession>A0A2G9HIQ2</accession>
<dbReference type="GO" id="GO:0000145">
    <property type="term" value="C:exocyst"/>
    <property type="evidence" value="ECO:0007669"/>
    <property type="project" value="InterPro"/>
</dbReference>
<comment type="caution">
    <text evidence="6">The sequence shown here is derived from an EMBL/GenBank/DDBJ whole genome shotgun (WGS) entry which is preliminary data.</text>
</comment>
<evidence type="ECO:0000259" key="5">
    <source>
        <dbReference type="Pfam" id="PF03081"/>
    </source>
</evidence>
<dbReference type="EMBL" id="NKXS01001717">
    <property type="protein sequence ID" value="PIN17170.1"/>
    <property type="molecule type" value="Genomic_DNA"/>
</dbReference>
<dbReference type="PANTHER" id="PTHR12542">
    <property type="entry name" value="EXOCYST COMPLEX PROTEIN EXO70"/>
    <property type="match status" value="1"/>
</dbReference>
<reference evidence="7" key="1">
    <citation type="journal article" date="2018" name="Gigascience">
        <title>Genome assembly of the Pink Ipe (Handroanthus impetiginosus, Bignoniaceae), a highly valued, ecologically keystone Neotropical timber forest tree.</title>
        <authorList>
            <person name="Silva-Junior O.B."/>
            <person name="Grattapaglia D."/>
            <person name="Novaes E."/>
            <person name="Collevatti R.G."/>
        </authorList>
    </citation>
    <scope>NUCLEOTIDE SEQUENCE [LARGE SCALE GENOMIC DNA]</scope>
    <source>
        <strain evidence="7">cv. UFG-1</strain>
    </source>
</reference>
<proteinExistence type="inferred from homology"/>
<keyword evidence="2 3" id="KW-0813">Transport</keyword>
<evidence type="ECO:0000256" key="4">
    <source>
        <dbReference type="SAM" id="MobiDB-lite"/>
    </source>
</evidence>
<comment type="similarity">
    <text evidence="1 3">Belongs to the EXO70 family.</text>
</comment>
<dbReference type="STRING" id="429701.A0A2G9HIQ2"/>
<dbReference type="InterPro" id="IPR016159">
    <property type="entry name" value="Cullin_repeat-like_dom_sf"/>
</dbReference>